<keyword evidence="2" id="KW-1185">Reference proteome</keyword>
<gene>
    <name evidence="1" type="ORF">HNR55_003443</name>
</gene>
<sequence length="89" mass="10084">MAIPVWEVIAQIAAFPEIAQARQEAVRAHFETDGVQAALKQRRLLRSCLVSQNLAVRQAMQAEQLELAMTLLRKQKQTTPERGANKREM</sequence>
<reference evidence="1 2" key="1">
    <citation type="submission" date="2020-08" db="EMBL/GenBank/DDBJ databases">
        <title>Genomic Encyclopedia of Type Strains, Phase IV (KMG-IV): sequencing the most valuable type-strain genomes for metagenomic binning, comparative biology and taxonomic classification.</title>
        <authorList>
            <person name="Goeker M."/>
        </authorList>
    </citation>
    <scope>NUCLEOTIDE SEQUENCE [LARGE SCALE GENOMIC DNA]</scope>
    <source>
        <strain evidence="1 2">DSM 4491</strain>
    </source>
</reference>
<dbReference type="EMBL" id="JACHIE010000042">
    <property type="protein sequence ID" value="MBB6458823.1"/>
    <property type="molecule type" value="Genomic_DNA"/>
</dbReference>
<dbReference type="Proteomes" id="UP000578000">
    <property type="component" value="Unassembled WGS sequence"/>
</dbReference>
<evidence type="ECO:0000313" key="1">
    <source>
        <dbReference type="EMBL" id="MBB6458823.1"/>
    </source>
</evidence>
<proteinExistence type="predicted"/>
<organism evidence="1 2">
    <name type="scientific">Acetobacter lovaniensis</name>
    <dbReference type="NCBI Taxonomy" id="104100"/>
    <lineage>
        <taxon>Bacteria</taxon>
        <taxon>Pseudomonadati</taxon>
        <taxon>Pseudomonadota</taxon>
        <taxon>Alphaproteobacteria</taxon>
        <taxon>Acetobacterales</taxon>
        <taxon>Acetobacteraceae</taxon>
        <taxon>Acetobacter</taxon>
    </lineage>
</organism>
<protein>
    <submittedName>
        <fullName evidence="1">Uncharacterized protein</fullName>
    </submittedName>
</protein>
<accession>A0A841QL64</accession>
<dbReference type="AlphaFoldDB" id="A0A841QL64"/>
<comment type="caution">
    <text evidence="1">The sequence shown here is derived from an EMBL/GenBank/DDBJ whole genome shotgun (WGS) entry which is preliminary data.</text>
</comment>
<name>A0A841QL64_9PROT</name>
<dbReference type="RefSeq" id="WP_166117188.1">
    <property type="nucleotide sequence ID" value="NZ_BAABDB010000003.1"/>
</dbReference>
<evidence type="ECO:0000313" key="2">
    <source>
        <dbReference type="Proteomes" id="UP000578000"/>
    </source>
</evidence>